<keyword evidence="3" id="KW-0813">Transport</keyword>
<dbReference type="Pfam" id="PF02264">
    <property type="entry name" value="LamB"/>
    <property type="match status" value="1"/>
</dbReference>
<keyword evidence="7" id="KW-0626">Porin</keyword>
<dbReference type="NCBIfam" id="NF006860">
    <property type="entry name" value="PRK09360.1"/>
    <property type="match status" value="1"/>
</dbReference>
<comment type="caution">
    <text evidence="11">The sequence shown here is derived from an EMBL/GenBank/DDBJ whole genome shotgun (WGS) entry which is preliminary data.</text>
</comment>
<feature type="chain" id="PRO_5047389420" evidence="10">
    <location>
        <begin position="31"/>
        <end position="423"/>
    </location>
</feature>
<name>A0ABY1ZRF6_9GAMM</name>
<proteinExistence type="inferred from homology"/>
<dbReference type="SUPFAM" id="SSF56935">
    <property type="entry name" value="Porins"/>
    <property type="match status" value="1"/>
</dbReference>
<dbReference type="InterPro" id="IPR003192">
    <property type="entry name" value="Porin_LamB"/>
</dbReference>
<keyword evidence="12" id="KW-1185">Reference proteome</keyword>
<dbReference type="EMBL" id="SJDL01000003">
    <property type="protein sequence ID" value="TBW58766.1"/>
    <property type="molecule type" value="Genomic_DNA"/>
</dbReference>
<evidence type="ECO:0000256" key="3">
    <source>
        <dbReference type="ARBA" id="ARBA00022448"/>
    </source>
</evidence>
<dbReference type="PANTHER" id="PTHR38762">
    <property type="entry name" value="CRYPTIC OUTER MEMBRANE PORIN BGLH-RELATED"/>
    <property type="match status" value="1"/>
</dbReference>
<dbReference type="Gene3D" id="2.40.170.10">
    <property type="entry name" value="Porin, LamB type"/>
    <property type="match status" value="1"/>
</dbReference>
<accession>A0ABY1ZRF6</accession>
<evidence type="ECO:0000256" key="2">
    <source>
        <dbReference type="ARBA" id="ARBA00007055"/>
    </source>
</evidence>
<evidence type="ECO:0000313" key="12">
    <source>
        <dbReference type="Proteomes" id="UP000313645"/>
    </source>
</evidence>
<keyword evidence="5" id="KW-0812">Transmembrane</keyword>
<evidence type="ECO:0000256" key="10">
    <source>
        <dbReference type="SAM" id="SignalP"/>
    </source>
</evidence>
<evidence type="ECO:0000313" key="11">
    <source>
        <dbReference type="EMBL" id="TBW58766.1"/>
    </source>
</evidence>
<dbReference type="InterPro" id="IPR036998">
    <property type="entry name" value="Porin_LamB_sf"/>
</dbReference>
<evidence type="ECO:0000256" key="7">
    <source>
        <dbReference type="ARBA" id="ARBA00023114"/>
    </source>
</evidence>
<evidence type="ECO:0000256" key="6">
    <source>
        <dbReference type="ARBA" id="ARBA00023065"/>
    </source>
</evidence>
<dbReference type="RefSeq" id="WP_131478721.1">
    <property type="nucleotide sequence ID" value="NZ_SJDL01000003.1"/>
</dbReference>
<dbReference type="PANTHER" id="PTHR38762:SF1">
    <property type="entry name" value="CRYPTIC OUTER MEMBRANE PORIN BGLH-RELATED"/>
    <property type="match status" value="1"/>
</dbReference>
<evidence type="ECO:0000256" key="8">
    <source>
        <dbReference type="ARBA" id="ARBA00023136"/>
    </source>
</evidence>
<sequence length="423" mass="46766">MSDNNKFPLFRRHQLVAAVAAVMVSTSASAVEFNGYFRSGIGDTVGGGDQACFKAAGAGAKYRLGNECETYAEIQLGEEVYKEGETSFYVDSMIAYVTNQEKDGEFGDNADVGVRQFNVQGKNVIKSLPGSTLWIGKRYYQRHDVHINDFYYWDVSGPGAGLEDIDVGTGKLHLAWTRSTNDTTGINVSADDDVTNDILDIRWTDLPVNPGGTLQVGFDYGHANLTDEQDDADIADDQSGYMVTAEHKQSDFLGGYNKLALQYATDSMINGTGKSNSVYSGKMFRVIDQGVIPVGTENLQMFYVGIYQDNDFDSDDGGQWISAGVRPTYYWTDLMSTAVELGFDKVKPDADGEDDYDLQKVTLSQQWEPGRNFFARPQLRLFATYAHWSDNYNAATIADNDQNAIDIDDTDGLTFGAQAEVWW</sequence>
<organism evidence="11 12">
    <name type="scientific">Marinobacter halodurans</name>
    <dbReference type="NCBI Taxonomy" id="2528979"/>
    <lineage>
        <taxon>Bacteria</taxon>
        <taxon>Pseudomonadati</taxon>
        <taxon>Pseudomonadota</taxon>
        <taxon>Gammaproteobacteria</taxon>
        <taxon>Pseudomonadales</taxon>
        <taxon>Marinobacteraceae</taxon>
        <taxon>Marinobacter</taxon>
    </lineage>
</organism>
<keyword evidence="6" id="KW-0406">Ion transport</keyword>
<comment type="similarity">
    <text evidence="2">Belongs to the porin LamB (TC 1.B.3) family.</text>
</comment>
<evidence type="ECO:0000256" key="9">
    <source>
        <dbReference type="ARBA" id="ARBA00023237"/>
    </source>
</evidence>
<dbReference type="Proteomes" id="UP000313645">
    <property type="component" value="Unassembled WGS sequence"/>
</dbReference>
<gene>
    <name evidence="11" type="ORF">EZI54_02535</name>
</gene>
<evidence type="ECO:0000256" key="4">
    <source>
        <dbReference type="ARBA" id="ARBA00022452"/>
    </source>
</evidence>
<keyword evidence="4" id="KW-1134">Transmembrane beta strand</keyword>
<dbReference type="InterPro" id="IPR050286">
    <property type="entry name" value="G_neg_Bact_CarbUptk_Porin"/>
</dbReference>
<keyword evidence="9" id="KW-0998">Cell outer membrane</keyword>
<evidence type="ECO:0000256" key="1">
    <source>
        <dbReference type="ARBA" id="ARBA00004571"/>
    </source>
</evidence>
<reference evidence="11 12" key="1">
    <citation type="submission" date="2019-02" db="EMBL/GenBank/DDBJ databases">
        <title>Marinobacter halodurans sp. nov., a marine bacterium isolated from sea tidal flat.</title>
        <authorList>
            <person name="Yoo Y."/>
            <person name="Lee D.W."/>
            <person name="Kim B.S."/>
            <person name="Kim J.-J."/>
        </authorList>
    </citation>
    <scope>NUCLEOTIDE SEQUENCE [LARGE SCALE GENOMIC DNA]</scope>
    <source>
        <strain evidence="11 12">YJ-S3-2</strain>
    </source>
</reference>
<keyword evidence="10" id="KW-0732">Signal</keyword>
<feature type="signal peptide" evidence="10">
    <location>
        <begin position="1"/>
        <end position="30"/>
    </location>
</feature>
<evidence type="ECO:0000256" key="5">
    <source>
        <dbReference type="ARBA" id="ARBA00022692"/>
    </source>
</evidence>
<keyword evidence="8" id="KW-0472">Membrane</keyword>
<protein>
    <submittedName>
        <fullName evidence="11">Maltoporin</fullName>
    </submittedName>
</protein>
<comment type="subcellular location">
    <subcellularLocation>
        <location evidence="1">Cell outer membrane</location>
        <topology evidence="1">Multi-pass membrane protein</topology>
    </subcellularLocation>
</comment>
<dbReference type="CDD" id="cd01346">
    <property type="entry name" value="Maltoporin-like"/>
    <property type="match status" value="1"/>
</dbReference>